<comment type="catalytic activity">
    <reaction evidence="9">
        <text>L-proline + NAD(+) = (S)-1-pyrroline-5-carboxylate + NADH + 2 H(+)</text>
        <dbReference type="Rhea" id="RHEA:14105"/>
        <dbReference type="ChEBI" id="CHEBI:15378"/>
        <dbReference type="ChEBI" id="CHEBI:17388"/>
        <dbReference type="ChEBI" id="CHEBI:57540"/>
        <dbReference type="ChEBI" id="CHEBI:57945"/>
        <dbReference type="ChEBI" id="CHEBI:60039"/>
        <dbReference type="EC" id="1.5.1.2"/>
    </reaction>
</comment>
<evidence type="ECO:0000259" key="13">
    <source>
        <dbReference type="Pfam" id="PF03807"/>
    </source>
</evidence>
<feature type="binding site" evidence="11">
    <location>
        <position position="57"/>
    </location>
    <ligand>
        <name>NADPH</name>
        <dbReference type="ChEBI" id="CHEBI:57783"/>
    </ligand>
</feature>
<evidence type="ECO:0000256" key="8">
    <source>
        <dbReference type="ARBA" id="ARBA00058118"/>
    </source>
</evidence>
<dbReference type="RefSeq" id="WP_154482465.1">
    <property type="nucleotide sequence ID" value="NZ_JBCLQA010000007.1"/>
</dbReference>
<dbReference type="Proteomes" id="UP000462760">
    <property type="component" value="Unassembled WGS sequence"/>
</dbReference>
<dbReference type="OrthoDB" id="9805754at2"/>
<dbReference type="InterPro" id="IPR028939">
    <property type="entry name" value="P5C_Rdtase_cat_N"/>
</dbReference>
<evidence type="ECO:0000256" key="6">
    <source>
        <dbReference type="ARBA" id="ARBA00022857"/>
    </source>
</evidence>
<sequence length="268" mass="28730">MNKMLGFIGNGNMGRAMMGGIIKAGLFKPENIIVSDINEKSLKEVKEEHGVKTTVDNKDVAKEADIIILSVKPNLYPLIISGIKDSVKEDVIIITIAAGKCIEDTEKQFGRDIKVVRVMPNTPALVGEGMSALCPSKSVTEEELKLIVDMFESFGEAEIVDEYLMDAVTSVSGSSPAYVYIFIEAMADAAVLDGLPRDKAYKMAAQAVLGSAKMVLETGMHPGALKDMVSSPGGTTIEAVATLEEKGFRDAVISAMKACTKKSKEMSK</sequence>
<keyword evidence="7 9" id="KW-0560">Oxidoreductase</keyword>
<dbReference type="InterPro" id="IPR053790">
    <property type="entry name" value="P5CR-like_CS"/>
</dbReference>
<organism evidence="15 16">
    <name type="scientific">Anaerosalibacter bizertensis</name>
    <dbReference type="NCBI Taxonomy" id="932217"/>
    <lineage>
        <taxon>Bacteria</taxon>
        <taxon>Bacillati</taxon>
        <taxon>Bacillota</taxon>
        <taxon>Tissierellia</taxon>
        <taxon>Tissierellales</taxon>
        <taxon>Sporanaerobacteraceae</taxon>
        <taxon>Anaerosalibacter</taxon>
    </lineage>
</organism>
<keyword evidence="4 9" id="KW-0028">Amino-acid biosynthesis</keyword>
<reference evidence="15 16" key="1">
    <citation type="submission" date="2019-08" db="EMBL/GenBank/DDBJ databases">
        <title>In-depth cultivation of the pig gut microbiome towards novel bacterial diversity and tailored functional studies.</title>
        <authorList>
            <person name="Wylensek D."/>
            <person name="Hitch T.C.A."/>
            <person name="Clavel T."/>
        </authorList>
    </citation>
    <scope>NUCLEOTIDE SEQUENCE [LARGE SCALE GENOMIC DNA]</scope>
    <source>
        <strain evidence="15 16">Med78-601-WT-4W-RMD-3</strain>
    </source>
</reference>
<evidence type="ECO:0000256" key="11">
    <source>
        <dbReference type="PIRSR" id="PIRSR000193-1"/>
    </source>
</evidence>
<dbReference type="InterPro" id="IPR000304">
    <property type="entry name" value="Pyrroline-COOH_reductase"/>
</dbReference>
<evidence type="ECO:0000313" key="15">
    <source>
        <dbReference type="EMBL" id="MSS42542.1"/>
    </source>
</evidence>
<name>A0A844FF13_9FIRM</name>
<evidence type="ECO:0000259" key="14">
    <source>
        <dbReference type="Pfam" id="PF14748"/>
    </source>
</evidence>
<dbReference type="SUPFAM" id="SSF51735">
    <property type="entry name" value="NAD(P)-binding Rossmann-fold domains"/>
    <property type="match status" value="1"/>
</dbReference>
<keyword evidence="3 9" id="KW-0963">Cytoplasm</keyword>
<dbReference type="PANTHER" id="PTHR11645:SF0">
    <property type="entry name" value="PYRROLINE-5-CARBOXYLATE REDUCTASE 3"/>
    <property type="match status" value="1"/>
</dbReference>
<dbReference type="Gene3D" id="1.10.3730.10">
    <property type="entry name" value="ProC C-terminal domain-like"/>
    <property type="match status" value="1"/>
</dbReference>
<comment type="pathway">
    <text evidence="9 12">Amino-acid biosynthesis; L-proline biosynthesis; L-proline from L-glutamate 5-semialdehyde: step 1/1.</text>
</comment>
<dbReference type="PANTHER" id="PTHR11645">
    <property type="entry name" value="PYRROLINE-5-CARBOXYLATE REDUCTASE"/>
    <property type="match status" value="1"/>
</dbReference>
<feature type="domain" description="Pyrroline-5-carboxylate reductase catalytic N-terminal" evidence="13">
    <location>
        <begin position="5"/>
        <end position="99"/>
    </location>
</feature>
<dbReference type="GO" id="GO:0004735">
    <property type="term" value="F:pyrroline-5-carboxylate reductase activity"/>
    <property type="evidence" value="ECO:0007669"/>
    <property type="project" value="UniProtKB-UniRule"/>
</dbReference>
<dbReference type="InterPro" id="IPR008927">
    <property type="entry name" value="6-PGluconate_DH-like_C_sf"/>
</dbReference>
<dbReference type="PROSITE" id="PS00521">
    <property type="entry name" value="P5CR"/>
    <property type="match status" value="1"/>
</dbReference>
<comment type="catalytic activity">
    <reaction evidence="9 12">
        <text>L-proline + NADP(+) = (S)-1-pyrroline-5-carboxylate + NADPH + 2 H(+)</text>
        <dbReference type="Rhea" id="RHEA:14109"/>
        <dbReference type="ChEBI" id="CHEBI:15378"/>
        <dbReference type="ChEBI" id="CHEBI:17388"/>
        <dbReference type="ChEBI" id="CHEBI:57783"/>
        <dbReference type="ChEBI" id="CHEBI:58349"/>
        <dbReference type="ChEBI" id="CHEBI:60039"/>
        <dbReference type="EC" id="1.5.1.2"/>
    </reaction>
</comment>
<evidence type="ECO:0000256" key="5">
    <source>
        <dbReference type="ARBA" id="ARBA00022650"/>
    </source>
</evidence>
<evidence type="ECO:0000256" key="7">
    <source>
        <dbReference type="ARBA" id="ARBA00023002"/>
    </source>
</evidence>
<dbReference type="InterPro" id="IPR029036">
    <property type="entry name" value="P5CR_dimer"/>
</dbReference>
<dbReference type="PIRSF" id="PIRSF000193">
    <property type="entry name" value="Pyrrol-5-carb_rd"/>
    <property type="match status" value="1"/>
</dbReference>
<dbReference type="AlphaFoldDB" id="A0A844FF13"/>
<dbReference type="GO" id="GO:0005737">
    <property type="term" value="C:cytoplasm"/>
    <property type="evidence" value="ECO:0007669"/>
    <property type="project" value="UniProtKB-SubCell"/>
</dbReference>
<dbReference type="HAMAP" id="MF_01925">
    <property type="entry name" value="P5C_reductase"/>
    <property type="match status" value="1"/>
</dbReference>
<evidence type="ECO:0000256" key="12">
    <source>
        <dbReference type="RuleBase" id="RU003903"/>
    </source>
</evidence>
<gene>
    <name evidence="9 15" type="primary">proC</name>
    <name evidence="15" type="ORF">FYJ27_02155</name>
</gene>
<accession>A0A844FF13</accession>
<feature type="domain" description="Pyrroline-5-carboxylate reductase dimerisation" evidence="14">
    <location>
        <begin position="162"/>
        <end position="266"/>
    </location>
</feature>
<comment type="function">
    <text evidence="8 9">Catalyzes the reduction of 1-pyrroline-5-carboxylate (PCA) to L-proline.</text>
</comment>
<dbReference type="InterPro" id="IPR036291">
    <property type="entry name" value="NAD(P)-bd_dom_sf"/>
</dbReference>
<evidence type="ECO:0000256" key="9">
    <source>
        <dbReference type="HAMAP-Rule" id="MF_01925"/>
    </source>
</evidence>
<comment type="similarity">
    <text evidence="2 9 12">Belongs to the pyrroline-5-carboxylate reductase family.</text>
</comment>
<evidence type="ECO:0000313" key="16">
    <source>
        <dbReference type="Proteomes" id="UP000462760"/>
    </source>
</evidence>
<evidence type="ECO:0000256" key="4">
    <source>
        <dbReference type="ARBA" id="ARBA00022605"/>
    </source>
</evidence>
<proteinExistence type="inferred from homology"/>
<dbReference type="FunFam" id="1.10.3730.10:FF:000001">
    <property type="entry name" value="Pyrroline-5-carboxylate reductase"/>
    <property type="match status" value="1"/>
</dbReference>
<evidence type="ECO:0000256" key="3">
    <source>
        <dbReference type="ARBA" id="ARBA00022490"/>
    </source>
</evidence>
<dbReference type="UniPathway" id="UPA00098">
    <property type="reaction ID" value="UER00361"/>
</dbReference>
<comment type="caution">
    <text evidence="15">The sequence shown here is derived from an EMBL/GenBank/DDBJ whole genome shotgun (WGS) entry which is preliminary data.</text>
</comment>
<dbReference type="Gene3D" id="3.40.50.720">
    <property type="entry name" value="NAD(P)-binding Rossmann-like Domain"/>
    <property type="match status" value="1"/>
</dbReference>
<dbReference type="GO" id="GO:0055129">
    <property type="term" value="P:L-proline biosynthetic process"/>
    <property type="evidence" value="ECO:0007669"/>
    <property type="project" value="UniProtKB-UniRule"/>
</dbReference>
<dbReference type="Pfam" id="PF03807">
    <property type="entry name" value="F420_oxidored"/>
    <property type="match status" value="1"/>
</dbReference>
<protein>
    <recommendedName>
        <fullName evidence="9 10">Pyrroline-5-carboxylate reductase</fullName>
        <shortName evidence="9">P5C reductase</shortName>
        <shortName evidence="9">P5CR</shortName>
        <ecNumber evidence="9 10">1.5.1.2</ecNumber>
    </recommendedName>
    <alternativeName>
        <fullName evidence="9">PCA reductase</fullName>
    </alternativeName>
</protein>
<dbReference type="Pfam" id="PF14748">
    <property type="entry name" value="P5CR_dimer"/>
    <property type="match status" value="1"/>
</dbReference>
<dbReference type="NCBIfam" id="TIGR00112">
    <property type="entry name" value="proC"/>
    <property type="match status" value="1"/>
</dbReference>
<evidence type="ECO:0000256" key="1">
    <source>
        <dbReference type="ARBA" id="ARBA00004496"/>
    </source>
</evidence>
<comment type="subcellular location">
    <subcellularLocation>
        <location evidence="1 9">Cytoplasm</location>
    </subcellularLocation>
</comment>
<keyword evidence="5 9" id="KW-0641">Proline biosynthesis</keyword>
<feature type="binding site" evidence="11">
    <location>
        <begin position="8"/>
        <end position="13"/>
    </location>
    <ligand>
        <name>NADP(+)</name>
        <dbReference type="ChEBI" id="CHEBI:58349"/>
    </ligand>
</feature>
<evidence type="ECO:0000256" key="2">
    <source>
        <dbReference type="ARBA" id="ARBA00005525"/>
    </source>
</evidence>
<evidence type="ECO:0000256" key="10">
    <source>
        <dbReference type="NCBIfam" id="TIGR00112"/>
    </source>
</evidence>
<dbReference type="FunFam" id="3.40.50.720:FF:000190">
    <property type="entry name" value="Pyrroline-5-carboxylate reductase"/>
    <property type="match status" value="1"/>
</dbReference>
<keyword evidence="6 9" id="KW-0521">NADP</keyword>
<dbReference type="SUPFAM" id="SSF48179">
    <property type="entry name" value="6-phosphogluconate dehydrogenase C-terminal domain-like"/>
    <property type="match status" value="1"/>
</dbReference>
<dbReference type="EMBL" id="VULR01000002">
    <property type="protein sequence ID" value="MSS42542.1"/>
    <property type="molecule type" value="Genomic_DNA"/>
</dbReference>
<dbReference type="EC" id="1.5.1.2" evidence="9 10"/>